<comment type="caution">
    <text evidence="2">The sequence shown here is derived from an EMBL/GenBank/DDBJ whole genome shotgun (WGS) entry which is preliminary data.</text>
</comment>
<evidence type="ECO:0000256" key="1">
    <source>
        <dbReference type="SAM" id="MobiDB-lite"/>
    </source>
</evidence>
<gene>
    <name evidence="2" type="ORF">PCOR1329_LOCUS5365</name>
</gene>
<organism evidence="2 3">
    <name type="scientific">Prorocentrum cordatum</name>
    <dbReference type="NCBI Taxonomy" id="2364126"/>
    <lineage>
        <taxon>Eukaryota</taxon>
        <taxon>Sar</taxon>
        <taxon>Alveolata</taxon>
        <taxon>Dinophyceae</taxon>
        <taxon>Prorocentrales</taxon>
        <taxon>Prorocentraceae</taxon>
        <taxon>Prorocentrum</taxon>
    </lineage>
</organism>
<evidence type="ECO:0008006" key="4">
    <source>
        <dbReference type="Google" id="ProtNLM"/>
    </source>
</evidence>
<sequence>MPLMAGWATLARVCDDRGQAQGAEMLEVAKPHLQDDGGRFCKGSHIGARNPYFSGCAVAVGQPFACAEASSEADSWPRPGSARGGAGREAAGEGAGATDGQKRRAAARRAARGGLDDGGESENACSDWRELCKGVDNRVARW</sequence>
<feature type="compositionally biased region" description="Gly residues" evidence="1">
    <location>
        <begin position="82"/>
        <end position="97"/>
    </location>
</feature>
<accession>A0ABN9PVN3</accession>
<proteinExistence type="predicted"/>
<reference evidence="2" key="1">
    <citation type="submission" date="2023-10" db="EMBL/GenBank/DDBJ databases">
        <authorList>
            <person name="Chen Y."/>
            <person name="Shah S."/>
            <person name="Dougan E. K."/>
            <person name="Thang M."/>
            <person name="Chan C."/>
        </authorList>
    </citation>
    <scope>NUCLEOTIDE SEQUENCE [LARGE SCALE GENOMIC DNA]</scope>
</reference>
<dbReference type="EMBL" id="CAUYUJ010001414">
    <property type="protein sequence ID" value="CAK0795816.1"/>
    <property type="molecule type" value="Genomic_DNA"/>
</dbReference>
<name>A0ABN9PVN3_9DINO</name>
<evidence type="ECO:0000313" key="3">
    <source>
        <dbReference type="Proteomes" id="UP001189429"/>
    </source>
</evidence>
<dbReference type="Proteomes" id="UP001189429">
    <property type="component" value="Unassembled WGS sequence"/>
</dbReference>
<evidence type="ECO:0000313" key="2">
    <source>
        <dbReference type="EMBL" id="CAK0795816.1"/>
    </source>
</evidence>
<feature type="region of interest" description="Disordered" evidence="1">
    <location>
        <begin position="68"/>
        <end position="125"/>
    </location>
</feature>
<protein>
    <recommendedName>
        <fullName evidence="4">Cellulase</fullName>
    </recommendedName>
</protein>
<keyword evidence="3" id="KW-1185">Reference proteome</keyword>